<dbReference type="SUPFAM" id="SSF48452">
    <property type="entry name" value="TPR-like"/>
    <property type="match status" value="1"/>
</dbReference>
<evidence type="ECO:0000256" key="1">
    <source>
        <dbReference type="PROSITE-ProRule" id="PRU00339"/>
    </source>
</evidence>
<dbReference type="PANTHER" id="PTHR15544">
    <property type="entry name" value="OSMOSIS RESPONSIVE FACTOR"/>
    <property type="match status" value="1"/>
</dbReference>
<gene>
    <name evidence="2" type="ORF">Fot_19836</name>
</gene>
<organism evidence="2 3">
    <name type="scientific">Forsythia ovata</name>
    <dbReference type="NCBI Taxonomy" id="205694"/>
    <lineage>
        <taxon>Eukaryota</taxon>
        <taxon>Viridiplantae</taxon>
        <taxon>Streptophyta</taxon>
        <taxon>Embryophyta</taxon>
        <taxon>Tracheophyta</taxon>
        <taxon>Spermatophyta</taxon>
        <taxon>Magnoliopsida</taxon>
        <taxon>eudicotyledons</taxon>
        <taxon>Gunneridae</taxon>
        <taxon>Pentapetalae</taxon>
        <taxon>asterids</taxon>
        <taxon>lamiids</taxon>
        <taxon>Lamiales</taxon>
        <taxon>Oleaceae</taxon>
        <taxon>Forsythieae</taxon>
        <taxon>Forsythia</taxon>
    </lineage>
</organism>
<keyword evidence="3" id="KW-1185">Reference proteome</keyword>
<evidence type="ECO:0000313" key="2">
    <source>
        <dbReference type="EMBL" id="KAL2538445.1"/>
    </source>
</evidence>
<dbReference type="InterPro" id="IPR011990">
    <property type="entry name" value="TPR-like_helical_dom_sf"/>
</dbReference>
<dbReference type="AlphaFoldDB" id="A0ABD1VPZ2"/>
<sequence>MDIVSFSNVVGSAENGKRVGCKVERKKEVVEYMLDVDTHMWSMRISEDNFFRIVSLFFRDYLLEQKWPEEVEEDKAAQNDELKNKKISASGYDDENTKNLGEEYEAQGNKLAQDGNYREALGKWETAIILMPERAVLHEQKAQVLLELGESWHALKAATRATVLEPTWAEAWITLGRAQLNFGEPDCAIESFDKALAIKPDSVEAKDDIQTASHLVKRRKQLHSTGLSSTENRFLVGDQG</sequence>
<dbReference type="InterPro" id="IPR052658">
    <property type="entry name" value="TPR-containing"/>
</dbReference>
<dbReference type="PANTHER" id="PTHR15544:SF0">
    <property type="entry name" value="TETRATRICOPEPTIDE REPEAT PROTEIN 33"/>
    <property type="match status" value="1"/>
</dbReference>
<reference evidence="3" key="1">
    <citation type="submission" date="2024-07" db="EMBL/GenBank/DDBJ databases">
        <title>Two chromosome-level genome assemblies of Korean endemic species Abeliophyllum distichum and Forsythia ovata (Oleaceae).</title>
        <authorList>
            <person name="Jang H."/>
        </authorList>
    </citation>
    <scope>NUCLEOTIDE SEQUENCE [LARGE SCALE GENOMIC DNA]</scope>
</reference>
<dbReference type="InterPro" id="IPR019734">
    <property type="entry name" value="TPR_rpt"/>
</dbReference>
<dbReference type="Proteomes" id="UP001604277">
    <property type="component" value="Unassembled WGS sequence"/>
</dbReference>
<comment type="caution">
    <text evidence="2">The sequence shown here is derived from an EMBL/GenBank/DDBJ whole genome shotgun (WGS) entry which is preliminary data.</text>
</comment>
<accession>A0ABD1VPZ2</accession>
<dbReference type="SMART" id="SM00028">
    <property type="entry name" value="TPR"/>
    <property type="match status" value="3"/>
</dbReference>
<keyword evidence="1" id="KW-0802">TPR repeat</keyword>
<dbReference type="PROSITE" id="PS50293">
    <property type="entry name" value="TPR_REGION"/>
    <property type="match status" value="1"/>
</dbReference>
<evidence type="ECO:0000313" key="3">
    <source>
        <dbReference type="Proteomes" id="UP001604277"/>
    </source>
</evidence>
<name>A0ABD1VPZ2_9LAMI</name>
<feature type="repeat" description="TPR" evidence="1">
    <location>
        <begin position="169"/>
        <end position="202"/>
    </location>
</feature>
<dbReference type="EMBL" id="JBFOLJ010000005">
    <property type="protein sequence ID" value="KAL2538445.1"/>
    <property type="molecule type" value="Genomic_DNA"/>
</dbReference>
<protein>
    <submittedName>
        <fullName evidence="2">Tetratricopeptide repeat protein 33</fullName>
    </submittedName>
</protein>
<proteinExistence type="predicted"/>
<dbReference type="Gene3D" id="1.25.40.10">
    <property type="entry name" value="Tetratricopeptide repeat domain"/>
    <property type="match status" value="1"/>
</dbReference>
<dbReference type="PROSITE" id="PS50005">
    <property type="entry name" value="TPR"/>
    <property type="match status" value="1"/>
</dbReference>